<keyword evidence="7" id="KW-0175">Coiled coil</keyword>
<dbReference type="Pfam" id="PF01593">
    <property type="entry name" value="Amino_oxidase"/>
    <property type="match status" value="2"/>
</dbReference>
<dbReference type="AlphaFoldDB" id="A0A7U2I361"/>
<feature type="domain" description="SWIRM" evidence="10">
    <location>
        <begin position="228"/>
        <end position="323"/>
    </location>
</feature>
<dbReference type="Gene3D" id="1.10.30.10">
    <property type="entry name" value="High mobility group box domain"/>
    <property type="match status" value="1"/>
</dbReference>
<dbReference type="SUPFAM" id="SSF47095">
    <property type="entry name" value="HMG-box"/>
    <property type="match status" value="1"/>
</dbReference>
<comment type="similarity">
    <text evidence="2">Belongs to the flavin monoamine oxidase family.</text>
</comment>
<evidence type="ECO:0000256" key="8">
    <source>
        <dbReference type="SAM" id="MobiDB-lite"/>
    </source>
</evidence>
<evidence type="ECO:0000256" key="1">
    <source>
        <dbReference type="ARBA" id="ARBA00004123"/>
    </source>
</evidence>
<dbReference type="GO" id="GO:1990841">
    <property type="term" value="F:promoter-specific chromatin binding"/>
    <property type="evidence" value="ECO:0007669"/>
    <property type="project" value="UniProtKB-ARBA"/>
</dbReference>
<organism evidence="11 12">
    <name type="scientific">Phaeosphaeria nodorum (strain SN15 / ATCC MYA-4574 / FGSC 10173)</name>
    <name type="common">Glume blotch fungus</name>
    <name type="synonym">Parastagonospora nodorum</name>
    <dbReference type="NCBI Taxonomy" id="321614"/>
    <lineage>
        <taxon>Eukaryota</taxon>
        <taxon>Fungi</taxon>
        <taxon>Dikarya</taxon>
        <taxon>Ascomycota</taxon>
        <taxon>Pezizomycotina</taxon>
        <taxon>Dothideomycetes</taxon>
        <taxon>Pleosporomycetidae</taxon>
        <taxon>Pleosporales</taxon>
        <taxon>Pleosporineae</taxon>
        <taxon>Phaeosphaeriaceae</taxon>
        <taxon>Parastagonospora</taxon>
    </lineage>
</organism>
<keyword evidence="3" id="KW-0560">Oxidoreductase</keyword>
<keyword evidence="5 6" id="KW-0539">Nucleus</keyword>
<evidence type="ECO:0000259" key="10">
    <source>
        <dbReference type="PROSITE" id="PS50934"/>
    </source>
</evidence>
<dbReference type="Gene3D" id="3.50.50.60">
    <property type="entry name" value="FAD/NAD(P)-binding domain"/>
    <property type="match status" value="2"/>
</dbReference>
<sequence length="1123" mass="123077">MFSTFASTADPSALDDGSYLFDQSNNDLLSLPLSNDSIHLKGGIAPMSGLSNLEYGRESTSSSVHYGDSHDTSEPSNGHLSSREDGEGSTPGAFVNGYGSNYTPSPLQHPFTPSSTTGSGAIKAQTKKSANMNGHRLHQVTSELVGSHEQKYSGLKQLQTNHAFMAGTPQSLSGEWQSSSTPEAPQSQQKPIKHRRVNSNSLKGKGVEPKASSSIPADMSWPEFGRQCILAAENSRLNPFALHPAEYKLLRHHLNYAQVTIYLNIRNGILRLWHRNPLVYVSPTEAAGCARDKRFFGLANVAYLWLMRNGYINFGCVEVPDTSASAPRTKSKSTRRTIIVVGAGMSGLGCARQLEAIFAQLGDDLAINGGERPPKIIILEARPRIGGRVYSHPFLNQSGSTLPPGHRCTAEMGAQIVTGFEHGNPLNAIIRGQLGIPYHGLRDNTILYDHDGTVVEQTQDALVEKLYNDVLERASIYRNKPATQRTVEGDRNLILFGREPTDNGGPSIAELEQSNTPLAANDKSTASTTEEKPTSGVEKLAGRAYQLSTGFNAGITAAEAVQSLGWSLKPGVSKAQSVNLDAIAHDSEYPTLGKTMDEGLKQYQNLVDMKPRDMRLLNWHHANLEYANAASVNQLSLSGWDQDMGNEFEGQHTEVIGGYQQVPRGLWQAPSQLDVRFKTPIKSIKYNTEEQQLGKAVRIECSNGEVFEADKVVITTPLGVLKSGSVTFQPPLPDWKQGVIERMGFGLLNKIILVYEKAFWEADRDMFGLLNDAEIEASLRPEDYTKKRGRFYLFWNCLKTSGKPVLVALMAGESAHHAETSSNDQLVKEVTDRLDSMFAPNTVPLPTEAIVTRWKKDPYACGSYSYVGPKTQAGDYDVMARPHGPLHFAGEATCGTHPATVHGAYLSGLRAAAEVAEAIMGPIKVPQPLVEKKTIIKLESPTTAAFDGKRKMGPAVLPTQQENKSGRVRRDEDYEAAIIGAILEQIGERPIKPGRSGVNPFLLYTKDFWYICKKECDEARRAASGNPEAKASKQEIRTAIGFKWRTATEDVKKPYMDQATNAREDATANAANFKEQVATWDKEAARIRTEYILKNPPESGNEDLILNSRTAIELGAGKRLRRL</sequence>
<dbReference type="SUPFAM" id="SSF51905">
    <property type="entry name" value="FAD/NAD(P)-binding domain"/>
    <property type="match status" value="1"/>
</dbReference>
<dbReference type="InterPro" id="IPR036188">
    <property type="entry name" value="FAD/NAD-bd_sf"/>
</dbReference>
<feature type="compositionally biased region" description="Polar residues" evidence="8">
    <location>
        <begin position="168"/>
        <end position="190"/>
    </location>
</feature>
<dbReference type="Gene3D" id="1.10.10.10">
    <property type="entry name" value="Winged helix-like DNA-binding domain superfamily/Winged helix DNA-binding domain"/>
    <property type="match status" value="1"/>
</dbReference>
<proteinExistence type="inferred from homology"/>
<dbReference type="InterPro" id="IPR007526">
    <property type="entry name" value="SWIRM"/>
</dbReference>
<dbReference type="InterPro" id="IPR009071">
    <property type="entry name" value="HMG_box_dom"/>
</dbReference>
<evidence type="ECO:0008006" key="13">
    <source>
        <dbReference type="Google" id="ProtNLM"/>
    </source>
</evidence>
<evidence type="ECO:0000256" key="7">
    <source>
        <dbReference type="SAM" id="Coils"/>
    </source>
</evidence>
<dbReference type="InterPro" id="IPR050281">
    <property type="entry name" value="Flavin_monoamine_oxidase"/>
</dbReference>
<dbReference type="Pfam" id="PF04433">
    <property type="entry name" value="SWIRM"/>
    <property type="match status" value="1"/>
</dbReference>
<feature type="region of interest" description="Disordered" evidence="8">
    <location>
        <begin position="55"/>
        <end position="133"/>
    </location>
</feature>
<dbReference type="VEuPathDB" id="FungiDB:JI435_042420"/>
<dbReference type="GO" id="GO:0140720">
    <property type="term" value="C:subtelomeric heterochromatin"/>
    <property type="evidence" value="ECO:0007669"/>
    <property type="project" value="UniProtKB-ARBA"/>
</dbReference>
<dbReference type="GO" id="GO:0033696">
    <property type="term" value="P:heterochromatin boundary formation"/>
    <property type="evidence" value="ECO:0007669"/>
    <property type="project" value="UniProtKB-ARBA"/>
</dbReference>
<comment type="subcellular location">
    <subcellularLocation>
        <location evidence="1">Nucleus</location>
    </subcellularLocation>
</comment>
<dbReference type="OMA" id="WCAENPF"/>
<accession>A0A7U2I361</accession>
<keyword evidence="12" id="KW-1185">Reference proteome</keyword>
<dbReference type="GO" id="GO:0005634">
    <property type="term" value="C:nucleus"/>
    <property type="evidence" value="ECO:0007669"/>
    <property type="project" value="UniProtKB-SubCell"/>
</dbReference>
<keyword evidence="4 6" id="KW-0238">DNA-binding</keyword>
<dbReference type="CDD" id="cd00084">
    <property type="entry name" value="HMG-box_SF"/>
    <property type="match status" value="1"/>
</dbReference>
<dbReference type="GO" id="GO:0005721">
    <property type="term" value="C:pericentric heterochromatin"/>
    <property type="evidence" value="ECO:0007669"/>
    <property type="project" value="UniProtKB-ARBA"/>
</dbReference>
<dbReference type="GO" id="GO:0140683">
    <property type="term" value="F:histone H3K9me/H3K9me2 demethylase activity"/>
    <property type="evidence" value="ECO:0007669"/>
    <property type="project" value="UniProtKB-ARBA"/>
</dbReference>
<dbReference type="InterPro" id="IPR009057">
    <property type="entry name" value="Homeodomain-like_sf"/>
</dbReference>
<dbReference type="InterPro" id="IPR002937">
    <property type="entry name" value="Amino_oxidase"/>
</dbReference>
<feature type="region of interest" description="Disordered" evidence="8">
    <location>
        <begin position="498"/>
        <end position="537"/>
    </location>
</feature>
<protein>
    <recommendedName>
        <fullName evidence="13">SWIRM domain-containing protein</fullName>
    </recommendedName>
</protein>
<dbReference type="PANTHER" id="PTHR10742:SF386">
    <property type="entry name" value="LYSINE-SPECIFIC HISTONE DEMETHYLASE 1A"/>
    <property type="match status" value="1"/>
</dbReference>
<feature type="compositionally biased region" description="Polar residues" evidence="8">
    <location>
        <begin position="98"/>
        <end position="119"/>
    </location>
</feature>
<evidence type="ECO:0000259" key="9">
    <source>
        <dbReference type="PROSITE" id="PS50118"/>
    </source>
</evidence>
<evidence type="ECO:0000313" key="11">
    <source>
        <dbReference type="EMBL" id="QRC98146.1"/>
    </source>
</evidence>
<feature type="DNA-binding region" description="HMG box" evidence="6">
    <location>
        <begin position="994"/>
        <end position="1074"/>
    </location>
</feature>
<dbReference type="EMBL" id="CP069030">
    <property type="protein sequence ID" value="QRC98146.1"/>
    <property type="molecule type" value="Genomic_DNA"/>
</dbReference>
<gene>
    <name evidence="11" type="ORF">JI435_042420</name>
</gene>
<evidence type="ECO:0000256" key="2">
    <source>
        <dbReference type="ARBA" id="ARBA00005995"/>
    </source>
</evidence>
<feature type="region of interest" description="Disordered" evidence="8">
    <location>
        <begin position="168"/>
        <end position="215"/>
    </location>
</feature>
<dbReference type="PROSITE" id="PS50118">
    <property type="entry name" value="HMG_BOX_2"/>
    <property type="match status" value="1"/>
</dbReference>
<dbReference type="GO" id="GO:0140718">
    <property type="term" value="P:facultative heterochromatin formation"/>
    <property type="evidence" value="ECO:0007669"/>
    <property type="project" value="UniProtKB-ARBA"/>
</dbReference>
<dbReference type="PANTHER" id="PTHR10742">
    <property type="entry name" value="FLAVIN MONOAMINE OXIDASE"/>
    <property type="match status" value="1"/>
</dbReference>
<dbReference type="InterPro" id="IPR036388">
    <property type="entry name" value="WH-like_DNA-bd_sf"/>
</dbReference>
<dbReference type="PROSITE" id="PS50934">
    <property type="entry name" value="SWIRM"/>
    <property type="match status" value="1"/>
</dbReference>
<dbReference type="Proteomes" id="UP000663193">
    <property type="component" value="Chromosome 8"/>
</dbReference>
<evidence type="ECO:0000256" key="6">
    <source>
        <dbReference type="PROSITE-ProRule" id="PRU00267"/>
    </source>
</evidence>
<feature type="coiled-coil region" evidence="7">
    <location>
        <begin position="1056"/>
        <end position="1083"/>
    </location>
</feature>
<reference evidence="12" key="1">
    <citation type="journal article" date="2021" name="BMC Genomics">
        <title>Chromosome-level genome assembly and manually-curated proteome of model necrotroph Parastagonospora nodorum Sn15 reveals a genome-wide trove of candidate effector homologs, and redundancy of virulence-related functions within an accessory chromosome.</title>
        <authorList>
            <person name="Bertazzoni S."/>
            <person name="Jones D.A.B."/>
            <person name="Phan H.T."/>
            <person name="Tan K.-C."/>
            <person name="Hane J.K."/>
        </authorList>
    </citation>
    <scope>NUCLEOTIDE SEQUENCE [LARGE SCALE GENOMIC DNA]</scope>
    <source>
        <strain evidence="12">SN15 / ATCC MYA-4574 / FGSC 10173)</strain>
    </source>
</reference>
<dbReference type="GO" id="GO:0031508">
    <property type="term" value="P:pericentric heterochromatin formation"/>
    <property type="evidence" value="ECO:0007669"/>
    <property type="project" value="UniProtKB-ARBA"/>
</dbReference>
<dbReference type="InterPro" id="IPR036910">
    <property type="entry name" value="HMG_box_dom_sf"/>
</dbReference>
<feature type="compositionally biased region" description="Polar residues" evidence="8">
    <location>
        <begin position="512"/>
        <end position="528"/>
    </location>
</feature>
<feature type="domain" description="HMG box" evidence="9">
    <location>
        <begin position="994"/>
        <end position="1074"/>
    </location>
</feature>
<dbReference type="GO" id="GO:0031934">
    <property type="term" value="C:mating-type region heterochromatin"/>
    <property type="evidence" value="ECO:0007669"/>
    <property type="project" value="UniProtKB-ARBA"/>
</dbReference>
<dbReference type="OrthoDB" id="9982100at2759"/>
<dbReference type="GO" id="GO:0031509">
    <property type="term" value="P:subtelomeric heterochromatin formation"/>
    <property type="evidence" value="ECO:0007669"/>
    <property type="project" value="UniProtKB-ARBA"/>
</dbReference>
<dbReference type="GO" id="GO:0030466">
    <property type="term" value="P:silent mating-type cassette heterochromatin formation"/>
    <property type="evidence" value="ECO:0007669"/>
    <property type="project" value="UniProtKB-ARBA"/>
</dbReference>
<dbReference type="GO" id="GO:0071515">
    <property type="term" value="P:mating-type locus imprinting"/>
    <property type="evidence" value="ECO:0007669"/>
    <property type="project" value="UniProtKB-ARBA"/>
</dbReference>
<evidence type="ECO:0000256" key="4">
    <source>
        <dbReference type="ARBA" id="ARBA00023125"/>
    </source>
</evidence>
<name>A0A7U2I361_PHANO</name>
<dbReference type="FunFam" id="1.10.30.10:FF:000067">
    <property type="entry name" value="Lysine-specific histone demethylase Aof2, putative"/>
    <property type="match status" value="1"/>
</dbReference>
<dbReference type="GO" id="GO:0003677">
    <property type="term" value="F:DNA binding"/>
    <property type="evidence" value="ECO:0007669"/>
    <property type="project" value="UniProtKB-UniRule"/>
</dbReference>
<dbReference type="GO" id="GO:0033193">
    <property type="term" value="C:Lsd1/2 complex"/>
    <property type="evidence" value="ECO:0007669"/>
    <property type="project" value="UniProtKB-ARBA"/>
</dbReference>
<evidence type="ECO:0000256" key="5">
    <source>
        <dbReference type="ARBA" id="ARBA00023242"/>
    </source>
</evidence>
<dbReference type="SUPFAM" id="SSF46689">
    <property type="entry name" value="Homeodomain-like"/>
    <property type="match status" value="1"/>
</dbReference>
<evidence type="ECO:0000256" key="3">
    <source>
        <dbReference type="ARBA" id="ARBA00023002"/>
    </source>
</evidence>
<evidence type="ECO:0000313" key="12">
    <source>
        <dbReference type="Proteomes" id="UP000663193"/>
    </source>
</evidence>
<dbReference type="SUPFAM" id="SSF54373">
    <property type="entry name" value="FAD-linked reductases, C-terminal domain"/>
    <property type="match status" value="1"/>
</dbReference>